<dbReference type="GO" id="GO:0032053">
    <property type="term" value="P:ciliary basal body organization"/>
    <property type="evidence" value="ECO:0007669"/>
    <property type="project" value="TreeGrafter"/>
</dbReference>
<feature type="domain" description="Rotatin N-terminal" evidence="1">
    <location>
        <begin position="20"/>
        <end position="115"/>
    </location>
</feature>
<dbReference type="PANTHER" id="PTHR31691">
    <property type="entry name" value="ROTATIN"/>
    <property type="match status" value="1"/>
</dbReference>
<dbReference type="GO" id="GO:0007099">
    <property type="term" value="P:centriole replication"/>
    <property type="evidence" value="ECO:0007669"/>
    <property type="project" value="TreeGrafter"/>
</dbReference>
<dbReference type="InterPro" id="IPR030791">
    <property type="entry name" value="Rotatin"/>
</dbReference>
<dbReference type="InterPro" id="IPR011989">
    <property type="entry name" value="ARM-like"/>
</dbReference>
<evidence type="ECO:0000313" key="3">
    <source>
        <dbReference type="Proteomes" id="UP001153636"/>
    </source>
</evidence>
<dbReference type="PANTHER" id="PTHR31691:SF1">
    <property type="entry name" value="ROTATIN"/>
    <property type="match status" value="1"/>
</dbReference>
<dbReference type="OrthoDB" id="428850at2759"/>
<dbReference type="InterPro" id="IPR029249">
    <property type="entry name" value="Rotatin_N"/>
</dbReference>
<name>A0A9P0GIU2_9CUCU</name>
<proteinExistence type="predicted"/>
<evidence type="ECO:0000259" key="1">
    <source>
        <dbReference type="Pfam" id="PF14726"/>
    </source>
</evidence>
<accession>A0A9P0GIU2</accession>
<dbReference type="GO" id="GO:0036064">
    <property type="term" value="C:ciliary basal body"/>
    <property type="evidence" value="ECO:0007669"/>
    <property type="project" value="InterPro"/>
</dbReference>
<organism evidence="2 3">
    <name type="scientific">Psylliodes chrysocephalus</name>
    <dbReference type="NCBI Taxonomy" id="3402493"/>
    <lineage>
        <taxon>Eukaryota</taxon>
        <taxon>Metazoa</taxon>
        <taxon>Ecdysozoa</taxon>
        <taxon>Arthropoda</taxon>
        <taxon>Hexapoda</taxon>
        <taxon>Insecta</taxon>
        <taxon>Pterygota</taxon>
        <taxon>Neoptera</taxon>
        <taxon>Endopterygota</taxon>
        <taxon>Coleoptera</taxon>
        <taxon>Polyphaga</taxon>
        <taxon>Cucujiformia</taxon>
        <taxon>Chrysomeloidea</taxon>
        <taxon>Chrysomelidae</taxon>
        <taxon>Galerucinae</taxon>
        <taxon>Alticini</taxon>
        <taxon>Psylliodes</taxon>
    </lineage>
</organism>
<keyword evidence="3" id="KW-1185">Reference proteome</keyword>
<dbReference type="Pfam" id="PF14726">
    <property type="entry name" value="RTTN_N"/>
    <property type="match status" value="1"/>
</dbReference>
<sequence length="1419" mass="161760">MAEQYINSVHIEKLGHKIKEIRERGLQNIISKLDNGALFDNDLARSKELLNKLFKWFLFKPCTKEELVFTLLKRVLKSESGKSLIGKGKESITHELEQIHLYLDPKYLNLLEELLEIVNNCQPEYIVPPLHFQTPLDDSSTYRIQDNNFVPESSHFPNHNFEWQPLIEADRHVLNSVENSLINPPQPSSLLHSCEFFRDVLLHDFPAEIFLQRPKILLELFSLLNCGSSRITNAVLYCLSDLTTELQIRINHCIDASLRNFKLKHITDLSFPNTPLSATNRGSENEDVFSEIRDKFEKNDDVIVLQKNQIPTLKYCYLCITSIFKYLCAKHEVGKESKAKTNQIAINICLALLEKNLGLISLCLETQVGDQASSSLDLFKFISDIFISYGLALEHFRIESVSSDDNLKYRAIYLYLLHNCVNVLQKLVPISKRLTVLPRNLQTALANSLLDVTFSRLYPAVHGMILNYNFSMDEDKSHLNKYEEVKKICQGMSSTVKFLKEHKNLNAVENFRLANQALASVEFHKDFDFLKVYVDLCIEKYSHISDNSNIAALVEETTLSLLSHEMLDIKQEMYRLCHKTVVSYIGPKLNDTTGTVGSQVQFLLTSRTLVEIASHGLDSESYEIQKCALDILIYILKCKILVSESIWNKIIQALIPSLPIIACQVSKNCILSKSVASLVDPDIAKQSSLPTISMLKSNIEFLFLDDPCLREEAFSRICWLLSSQEKSRELLPGFNTLYDTSLAGICKIKKVLDVNKIRRTEHFYQPSSLHQVLEVINSCNVEPVIKRSALNQISVMMEDTLLHQIFLDSNGLNLVINVMKSSLTEKDYRDYPDSIIPVISVMKNLCLYNGIVREELSGNVEVFYFILRGLFLFFTEDRLKQDATILLFLLIFKDFIWGSPSRANFSLPKIVVENTNLPFICNSHWSVSEYTKCSLRDKIAEDRWCLSSIQIQWNAELFGGFDQLMKWEEIIYEDHSSVYNFVDLLKLTKYDLKCIKHSSINYCISIFLTNIQNATSHCTVVESIDLLTLYVNLYKLFSKFNESDGTDNILTHSWEKTFIRFLKILPSCEDDITVLKRIIQFLGVLVTHYAPLANDCWITSFLKDSSQCLLDILTVDDSTEDNIKAVAQELLKLIAVCGWESCFFDDIDNNDPMYSFIALWASRDIVLRAASLQFFAGLTSSPRAAIEIVHEIKSENTSIWDLALRVLIDNTEASAVRENAAELLANLAAQSTPLGVDKSNCANFALKKSSTMTLFDIIDQYDFYSTLEIIFSELYIINISYKRVKNLDKKLTCYSESEQSWGSSTEESVNNLGVSTPSLVRAVGNLLYNLLLLNPDVSQKMQDQGLVKLFFRAMCNPCMSITNTRELSVYCDILEMDATICSVLIRLASYNTACLGTILHTKDCLNTLISLLNPTVFRK</sequence>
<dbReference type="GO" id="GO:0005814">
    <property type="term" value="C:centriole"/>
    <property type="evidence" value="ECO:0007669"/>
    <property type="project" value="TreeGrafter"/>
</dbReference>
<dbReference type="GO" id="GO:0010457">
    <property type="term" value="P:centriole-centriole cohesion"/>
    <property type="evidence" value="ECO:0007669"/>
    <property type="project" value="TreeGrafter"/>
</dbReference>
<gene>
    <name evidence="2" type="ORF">PSYICH_LOCUS15435</name>
</gene>
<dbReference type="EMBL" id="OV651821">
    <property type="protein sequence ID" value="CAH1115174.1"/>
    <property type="molecule type" value="Genomic_DNA"/>
</dbReference>
<dbReference type="Proteomes" id="UP001153636">
    <property type="component" value="Chromosome 9"/>
</dbReference>
<dbReference type="GO" id="GO:0005813">
    <property type="term" value="C:centrosome"/>
    <property type="evidence" value="ECO:0007669"/>
    <property type="project" value="InterPro"/>
</dbReference>
<evidence type="ECO:0000313" key="2">
    <source>
        <dbReference type="EMBL" id="CAH1115174.1"/>
    </source>
</evidence>
<reference evidence="2" key="1">
    <citation type="submission" date="2022-01" db="EMBL/GenBank/DDBJ databases">
        <authorList>
            <person name="King R."/>
        </authorList>
    </citation>
    <scope>NUCLEOTIDE SEQUENCE</scope>
</reference>
<protein>
    <recommendedName>
        <fullName evidence="1">Rotatin N-terminal domain-containing protein</fullName>
    </recommendedName>
</protein>
<dbReference type="Gene3D" id="1.25.10.10">
    <property type="entry name" value="Leucine-rich Repeat Variant"/>
    <property type="match status" value="1"/>
</dbReference>